<protein>
    <submittedName>
        <fullName evidence="6">AraC family transcriptional regulator</fullName>
    </submittedName>
</protein>
<dbReference type="GO" id="GO:0003700">
    <property type="term" value="F:DNA-binding transcription factor activity"/>
    <property type="evidence" value="ECO:0007669"/>
    <property type="project" value="InterPro"/>
</dbReference>
<gene>
    <name evidence="6" type="ORF">PIN31115_00039</name>
</gene>
<dbReference type="CDD" id="cd06124">
    <property type="entry name" value="cupin_NimR-like_N"/>
    <property type="match status" value="1"/>
</dbReference>
<dbReference type="SUPFAM" id="SSF51182">
    <property type="entry name" value="RmlC-like cupins"/>
    <property type="match status" value="1"/>
</dbReference>
<evidence type="ECO:0000256" key="4">
    <source>
        <dbReference type="ARBA" id="ARBA00023163"/>
    </source>
</evidence>
<dbReference type="InterPro" id="IPR020449">
    <property type="entry name" value="Tscrpt_reg_AraC-type_HTH"/>
</dbReference>
<evidence type="ECO:0000313" key="6">
    <source>
        <dbReference type="EMBL" id="VVD59889.1"/>
    </source>
</evidence>
<dbReference type="InterPro" id="IPR009057">
    <property type="entry name" value="Homeodomain-like_sf"/>
</dbReference>
<evidence type="ECO:0000259" key="5">
    <source>
        <dbReference type="PROSITE" id="PS01124"/>
    </source>
</evidence>
<dbReference type="SUPFAM" id="SSF46689">
    <property type="entry name" value="Homeodomain-like"/>
    <property type="match status" value="1"/>
</dbReference>
<keyword evidence="7" id="KW-1185">Reference proteome</keyword>
<dbReference type="Proteomes" id="UP000333828">
    <property type="component" value="Unassembled WGS sequence"/>
</dbReference>
<organism evidence="6 7">
    <name type="scientific">Pandoraea iniqua</name>
    <dbReference type="NCBI Taxonomy" id="2508288"/>
    <lineage>
        <taxon>Bacteria</taxon>
        <taxon>Pseudomonadati</taxon>
        <taxon>Pseudomonadota</taxon>
        <taxon>Betaproteobacteria</taxon>
        <taxon>Burkholderiales</taxon>
        <taxon>Burkholderiaceae</taxon>
        <taxon>Pandoraea</taxon>
    </lineage>
</organism>
<keyword evidence="1" id="KW-0678">Repressor</keyword>
<proteinExistence type="predicted"/>
<evidence type="ECO:0000313" key="7">
    <source>
        <dbReference type="Proteomes" id="UP000333828"/>
    </source>
</evidence>
<accession>A0A5E4RCS5</accession>
<dbReference type="InterPro" id="IPR018060">
    <property type="entry name" value="HTH_AraC"/>
</dbReference>
<dbReference type="PANTHER" id="PTHR11019:SF199">
    <property type="entry name" value="HTH-TYPE TRANSCRIPTIONAL REGULATOR NIMR"/>
    <property type="match status" value="1"/>
</dbReference>
<evidence type="ECO:0000256" key="2">
    <source>
        <dbReference type="ARBA" id="ARBA00023015"/>
    </source>
</evidence>
<sequence length="270" mass="29591">MPRPPRASAARPNFFPMPRTAPSADVPVIAHLRTPPADALIESHRHPWGQLIFPLRGGLRIIAGNTSLIAPIFRAAWVPAEMLHEVAALGVAEFYALYLWPEASPLPADRCVVIEASPLMRDLAAALANDMPATDRRHGLITSLLLEELRVAPPVSLDLQMPADRRLRLLCDALMEQPDDDRSLAQWASEVGASERTLARLFSTELGTSFGTWRQQVRLARAVDWIARGVPVASVAARLGYANPAAFSAMFRRALGVSPREFTREGKTKA</sequence>
<dbReference type="EMBL" id="CABPSI010000001">
    <property type="protein sequence ID" value="VVD59889.1"/>
    <property type="molecule type" value="Genomic_DNA"/>
</dbReference>
<evidence type="ECO:0000256" key="3">
    <source>
        <dbReference type="ARBA" id="ARBA00023125"/>
    </source>
</evidence>
<dbReference type="InterPro" id="IPR018062">
    <property type="entry name" value="HTH_AraC-typ_CS"/>
</dbReference>
<evidence type="ECO:0000256" key="1">
    <source>
        <dbReference type="ARBA" id="ARBA00022491"/>
    </source>
</evidence>
<dbReference type="PROSITE" id="PS01124">
    <property type="entry name" value="HTH_ARAC_FAMILY_2"/>
    <property type="match status" value="1"/>
</dbReference>
<keyword evidence="3" id="KW-0238">DNA-binding</keyword>
<dbReference type="GO" id="GO:0043565">
    <property type="term" value="F:sequence-specific DNA binding"/>
    <property type="evidence" value="ECO:0007669"/>
    <property type="project" value="InterPro"/>
</dbReference>
<dbReference type="Gene3D" id="1.10.10.60">
    <property type="entry name" value="Homeodomain-like"/>
    <property type="match status" value="1"/>
</dbReference>
<feature type="domain" description="HTH araC/xylS-type" evidence="5">
    <location>
        <begin position="164"/>
        <end position="265"/>
    </location>
</feature>
<keyword evidence="2" id="KW-0805">Transcription regulation</keyword>
<dbReference type="PANTHER" id="PTHR11019">
    <property type="entry name" value="HTH-TYPE TRANSCRIPTIONAL REGULATOR NIMR"/>
    <property type="match status" value="1"/>
</dbReference>
<dbReference type="RefSeq" id="WP_150682443.1">
    <property type="nucleotide sequence ID" value="NZ_CABPSI010000001.1"/>
</dbReference>
<keyword evidence="4" id="KW-0804">Transcription</keyword>
<name>A0A5E4RCS5_9BURK</name>
<reference evidence="6 7" key="1">
    <citation type="submission" date="2019-08" db="EMBL/GenBank/DDBJ databases">
        <authorList>
            <person name="Peeters C."/>
        </authorList>
    </citation>
    <scope>NUCLEOTIDE SEQUENCE [LARGE SCALE GENOMIC DNA]</scope>
    <source>
        <strain evidence="6 7">LMG 31115</strain>
    </source>
</reference>
<dbReference type="PRINTS" id="PR00032">
    <property type="entry name" value="HTHARAC"/>
</dbReference>
<dbReference type="FunFam" id="1.10.10.60:FF:000132">
    <property type="entry name" value="AraC family transcriptional regulator"/>
    <property type="match status" value="1"/>
</dbReference>
<dbReference type="SMART" id="SM00342">
    <property type="entry name" value="HTH_ARAC"/>
    <property type="match status" value="1"/>
</dbReference>
<dbReference type="AlphaFoldDB" id="A0A5E4RCS5"/>
<dbReference type="Pfam" id="PF12833">
    <property type="entry name" value="HTH_18"/>
    <property type="match status" value="1"/>
</dbReference>
<dbReference type="PROSITE" id="PS00041">
    <property type="entry name" value="HTH_ARAC_FAMILY_1"/>
    <property type="match status" value="1"/>
</dbReference>
<dbReference type="InterPro" id="IPR011051">
    <property type="entry name" value="RmlC_Cupin_sf"/>
</dbReference>